<evidence type="ECO:0000256" key="1">
    <source>
        <dbReference type="ARBA" id="ARBA00022723"/>
    </source>
</evidence>
<evidence type="ECO:0000256" key="4">
    <source>
        <dbReference type="PROSITE-ProRule" id="PRU01343"/>
    </source>
</evidence>
<keyword evidence="1" id="KW-0479">Metal-binding</keyword>
<dbReference type="PANTHER" id="PTHR33248">
    <property type="entry name" value="ZINC ION-BINDING PROTEIN"/>
    <property type="match status" value="1"/>
</dbReference>
<keyword evidence="2 4" id="KW-0863">Zinc-finger</keyword>
<keyword evidence="3" id="KW-0862">Zinc</keyword>
<evidence type="ECO:0000256" key="3">
    <source>
        <dbReference type="ARBA" id="ARBA00022833"/>
    </source>
</evidence>
<evidence type="ECO:0000259" key="5">
    <source>
        <dbReference type="PROSITE" id="PS51999"/>
    </source>
</evidence>
<dbReference type="Pfam" id="PF06839">
    <property type="entry name" value="Zn_ribbon_GRF"/>
    <property type="match status" value="1"/>
</dbReference>
<evidence type="ECO:0000256" key="2">
    <source>
        <dbReference type="ARBA" id="ARBA00022771"/>
    </source>
</evidence>
<reference evidence="6" key="2">
    <citation type="submission" date="2022-01" db="EMBL/GenBank/DDBJ databases">
        <authorList>
            <person name="Yamashiro T."/>
            <person name="Shiraishi A."/>
            <person name="Satake H."/>
            <person name="Nakayama K."/>
        </authorList>
    </citation>
    <scope>NUCLEOTIDE SEQUENCE</scope>
</reference>
<dbReference type="PROSITE" id="PS51999">
    <property type="entry name" value="ZF_GRF"/>
    <property type="match status" value="1"/>
</dbReference>
<evidence type="ECO:0000313" key="7">
    <source>
        <dbReference type="Proteomes" id="UP001151760"/>
    </source>
</evidence>
<accession>A0ABQ5IRP5</accession>
<organism evidence="6 7">
    <name type="scientific">Tanacetum coccineum</name>
    <dbReference type="NCBI Taxonomy" id="301880"/>
    <lineage>
        <taxon>Eukaryota</taxon>
        <taxon>Viridiplantae</taxon>
        <taxon>Streptophyta</taxon>
        <taxon>Embryophyta</taxon>
        <taxon>Tracheophyta</taxon>
        <taxon>Spermatophyta</taxon>
        <taxon>Magnoliopsida</taxon>
        <taxon>eudicotyledons</taxon>
        <taxon>Gunneridae</taxon>
        <taxon>Pentapetalae</taxon>
        <taxon>asterids</taxon>
        <taxon>campanulids</taxon>
        <taxon>Asterales</taxon>
        <taxon>Asteraceae</taxon>
        <taxon>Asteroideae</taxon>
        <taxon>Anthemideae</taxon>
        <taxon>Anthemidinae</taxon>
        <taxon>Tanacetum</taxon>
    </lineage>
</organism>
<comment type="caution">
    <text evidence="6">The sequence shown here is derived from an EMBL/GenBank/DDBJ whole genome shotgun (WGS) entry which is preliminary data.</text>
</comment>
<reference evidence="6" key="1">
    <citation type="journal article" date="2022" name="Int. J. Mol. Sci.">
        <title>Draft Genome of Tanacetum Coccineum: Genomic Comparison of Closely Related Tanacetum-Family Plants.</title>
        <authorList>
            <person name="Yamashiro T."/>
            <person name="Shiraishi A."/>
            <person name="Nakayama K."/>
            <person name="Satake H."/>
        </authorList>
    </citation>
    <scope>NUCLEOTIDE SEQUENCE</scope>
</reference>
<gene>
    <name evidence="6" type="ORF">Tco_1113274</name>
</gene>
<dbReference type="Proteomes" id="UP001151760">
    <property type="component" value="Unassembled WGS sequence"/>
</dbReference>
<proteinExistence type="predicted"/>
<evidence type="ECO:0000313" key="6">
    <source>
        <dbReference type="EMBL" id="GJU02936.1"/>
    </source>
</evidence>
<sequence length="73" mass="8606">MAANPILCGCGQVARCRTSWTQHNPGRRFLGCPNFADPLLNCNFFRWVDRQLPNRWYEEWMYENHVMAMNAQA</sequence>
<feature type="domain" description="GRF-type" evidence="5">
    <location>
        <begin position="8"/>
        <end position="51"/>
    </location>
</feature>
<keyword evidence="7" id="KW-1185">Reference proteome</keyword>
<protein>
    <submittedName>
        <fullName evidence="6">DNA-(Apurinic or apyrimidinic site) lyase 2</fullName>
    </submittedName>
</protein>
<keyword evidence="6" id="KW-0456">Lyase</keyword>
<name>A0ABQ5IRP5_9ASTR</name>
<dbReference type="EMBL" id="BQNB010021106">
    <property type="protein sequence ID" value="GJU02936.1"/>
    <property type="molecule type" value="Genomic_DNA"/>
</dbReference>
<dbReference type="InterPro" id="IPR010666">
    <property type="entry name" value="Znf_GRF"/>
</dbReference>
<dbReference type="GO" id="GO:0016829">
    <property type="term" value="F:lyase activity"/>
    <property type="evidence" value="ECO:0007669"/>
    <property type="project" value="UniProtKB-KW"/>
</dbReference>